<gene>
    <name evidence="2" type="ORF">EYF80_032399</name>
</gene>
<accession>A0A4Z2GX36</accession>
<dbReference type="AlphaFoldDB" id="A0A4Z2GX36"/>
<sequence>MGVPSPTAIKVRTNGEKETLGSERTPPRSEAAGRSAGTAWRTPAPGRPAGTPRASTGGTPEPQSCGSPRTPTETSEGSTVTRLAEVGVPLPVGESALTLKIDGVNSSSMNRRTSTRLRGSAPPTACSSSTNLERVARGNTPSSDTFNWEESAVWRRRGQV</sequence>
<reference evidence="2 3" key="1">
    <citation type="submission" date="2019-03" db="EMBL/GenBank/DDBJ databases">
        <title>First draft genome of Liparis tanakae, snailfish: a comprehensive survey of snailfish specific genes.</title>
        <authorList>
            <person name="Kim W."/>
            <person name="Song I."/>
            <person name="Jeong J.-H."/>
            <person name="Kim D."/>
            <person name="Kim S."/>
            <person name="Ryu S."/>
            <person name="Song J.Y."/>
            <person name="Lee S.K."/>
        </authorList>
    </citation>
    <scope>NUCLEOTIDE SEQUENCE [LARGE SCALE GENOMIC DNA]</scope>
    <source>
        <tissue evidence="2">Muscle</tissue>
    </source>
</reference>
<evidence type="ECO:0000256" key="1">
    <source>
        <dbReference type="SAM" id="MobiDB-lite"/>
    </source>
</evidence>
<protein>
    <submittedName>
        <fullName evidence="2">Uncharacterized protein</fullName>
    </submittedName>
</protein>
<feature type="region of interest" description="Disordered" evidence="1">
    <location>
        <begin position="1"/>
        <end position="80"/>
    </location>
</feature>
<feature type="compositionally biased region" description="Low complexity" evidence="1">
    <location>
        <begin position="41"/>
        <end position="54"/>
    </location>
</feature>
<feature type="compositionally biased region" description="Polar residues" evidence="1">
    <location>
        <begin position="56"/>
        <end position="80"/>
    </location>
</feature>
<comment type="caution">
    <text evidence="2">The sequence shown here is derived from an EMBL/GenBank/DDBJ whole genome shotgun (WGS) entry which is preliminary data.</text>
</comment>
<name>A0A4Z2GX36_9TELE</name>
<dbReference type="Proteomes" id="UP000314294">
    <property type="component" value="Unassembled WGS sequence"/>
</dbReference>
<organism evidence="2 3">
    <name type="scientific">Liparis tanakae</name>
    <name type="common">Tanaka's snailfish</name>
    <dbReference type="NCBI Taxonomy" id="230148"/>
    <lineage>
        <taxon>Eukaryota</taxon>
        <taxon>Metazoa</taxon>
        <taxon>Chordata</taxon>
        <taxon>Craniata</taxon>
        <taxon>Vertebrata</taxon>
        <taxon>Euteleostomi</taxon>
        <taxon>Actinopterygii</taxon>
        <taxon>Neopterygii</taxon>
        <taxon>Teleostei</taxon>
        <taxon>Neoteleostei</taxon>
        <taxon>Acanthomorphata</taxon>
        <taxon>Eupercaria</taxon>
        <taxon>Perciformes</taxon>
        <taxon>Cottioidei</taxon>
        <taxon>Cottales</taxon>
        <taxon>Liparidae</taxon>
        <taxon>Liparis</taxon>
    </lineage>
</organism>
<evidence type="ECO:0000313" key="3">
    <source>
        <dbReference type="Proteomes" id="UP000314294"/>
    </source>
</evidence>
<feature type="compositionally biased region" description="Basic and acidic residues" evidence="1">
    <location>
        <begin position="13"/>
        <end position="27"/>
    </location>
</feature>
<keyword evidence="3" id="KW-1185">Reference proteome</keyword>
<proteinExistence type="predicted"/>
<evidence type="ECO:0000313" key="2">
    <source>
        <dbReference type="EMBL" id="TNN57323.1"/>
    </source>
</evidence>
<dbReference type="EMBL" id="SRLO01000407">
    <property type="protein sequence ID" value="TNN57323.1"/>
    <property type="molecule type" value="Genomic_DNA"/>
</dbReference>
<feature type="region of interest" description="Disordered" evidence="1">
    <location>
        <begin position="106"/>
        <end position="145"/>
    </location>
</feature>
<feature type="compositionally biased region" description="Low complexity" evidence="1">
    <location>
        <begin position="106"/>
        <end position="118"/>
    </location>
</feature>